<evidence type="ECO:0000259" key="5">
    <source>
        <dbReference type="PROSITE" id="PS50948"/>
    </source>
</evidence>
<comment type="caution">
    <text evidence="6">The sequence shown here is derived from an EMBL/GenBank/DDBJ whole genome shotgun (WGS) entry which is preliminary data.</text>
</comment>
<evidence type="ECO:0000256" key="1">
    <source>
        <dbReference type="ARBA" id="ARBA00022729"/>
    </source>
</evidence>
<feature type="domain" description="Apple" evidence="5">
    <location>
        <begin position="66"/>
        <end position="146"/>
    </location>
</feature>
<keyword evidence="1 4" id="KW-0732">Signal</keyword>
<dbReference type="Gene3D" id="3.50.4.10">
    <property type="entry name" value="Hepatocyte Growth Factor"/>
    <property type="match status" value="5"/>
</dbReference>
<feature type="chain" id="PRO_5035450532" description="Apple domain-containing protein" evidence="4">
    <location>
        <begin position="18"/>
        <end position="500"/>
    </location>
</feature>
<evidence type="ECO:0000256" key="3">
    <source>
        <dbReference type="ARBA" id="ARBA00023157"/>
    </source>
</evidence>
<dbReference type="Pfam" id="PF14295">
    <property type="entry name" value="PAN_4"/>
    <property type="match status" value="5"/>
</dbReference>
<accession>A0A8K1FK03</accession>
<dbReference type="PANTHER" id="PTHR33946">
    <property type="match status" value="1"/>
</dbReference>
<dbReference type="SMART" id="SM00223">
    <property type="entry name" value="APPLE"/>
    <property type="match status" value="5"/>
</dbReference>
<dbReference type="InterPro" id="IPR000177">
    <property type="entry name" value="Apple"/>
</dbReference>
<protein>
    <recommendedName>
        <fullName evidence="5">Apple domain-containing protein</fullName>
    </recommendedName>
</protein>
<dbReference type="GO" id="GO:0005975">
    <property type="term" value="P:carbohydrate metabolic process"/>
    <property type="evidence" value="ECO:0007669"/>
    <property type="project" value="InterPro"/>
</dbReference>
<evidence type="ECO:0000256" key="4">
    <source>
        <dbReference type="SAM" id="SignalP"/>
    </source>
</evidence>
<name>A0A8K1FK03_PYTOL</name>
<dbReference type="InterPro" id="IPR003609">
    <property type="entry name" value="Pan_app"/>
</dbReference>
<reference evidence="6" key="1">
    <citation type="submission" date="2019-03" db="EMBL/GenBank/DDBJ databases">
        <title>Long read genome sequence of the mycoparasitic Pythium oligandrum ATCC 38472 isolated from sugarbeet rhizosphere.</title>
        <authorList>
            <person name="Gaulin E."/>
        </authorList>
    </citation>
    <scope>NUCLEOTIDE SEQUENCE</scope>
    <source>
        <strain evidence="6">ATCC 38472_TT</strain>
    </source>
</reference>
<dbReference type="InterPro" id="IPR000254">
    <property type="entry name" value="CBD"/>
</dbReference>
<dbReference type="PANTHER" id="PTHR33946:SF4">
    <property type="entry name" value="COAGULATION FACTOR XI"/>
    <property type="match status" value="1"/>
</dbReference>
<dbReference type="GO" id="GO:0030248">
    <property type="term" value="F:cellulose binding"/>
    <property type="evidence" value="ECO:0007669"/>
    <property type="project" value="InterPro"/>
</dbReference>
<evidence type="ECO:0000313" key="7">
    <source>
        <dbReference type="Proteomes" id="UP000794436"/>
    </source>
</evidence>
<feature type="domain" description="Apple" evidence="5">
    <location>
        <begin position="226"/>
        <end position="306"/>
    </location>
</feature>
<organism evidence="6 7">
    <name type="scientific">Pythium oligandrum</name>
    <name type="common">Mycoparasitic fungus</name>
    <dbReference type="NCBI Taxonomy" id="41045"/>
    <lineage>
        <taxon>Eukaryota</taxon>
        <taxon>Sar</taxon>
        <taxon>Stramenopiles</taxon>
        <taxon>Oomycota</taxon>
        <taxon>Peronosporomycetes</taxon>
        <taxon>Pythiales</taxon>
        <taxon>Pythiaceae</taxon>
        <taxon>Pythium</taxon>
    </lineage>
</organism>
<evidence type="ECO:0000313" key="6">
    <source>
        <dbReference type="EMBL" id="TMW65491.1"/>
    </source>
</evidence>
<dbReference type="GO" id="GO:0006508">
    <property type="term" value="P:proteolysis"/>
    <property type="evidence" value="ECO:0007669"/>
    <property type="project" value="InterPro"/>
</dbReference>
<keyword evidence="2" id="KW-0677">Repeat</keyword>
<sequence>MLTQRLALLALSCGALATSVAAQCQDTIGGNCGDSSRPRDKNCCSKGYCQPWNSGYYQCLDTPARCPTQETDIDYYGEDIKTIKGLLPNQCCDECYNTAGCTAYTFVNENSDGKSACYLKKATSGRVEKKGAVSAKLAEPQAPATCPTQERGVDYSGNNLKNIRGIDQGACCDECGKTTGCTAYTWVPKESDGKSVCYLKTSWAGRKDSAGLFSGRVKDPSPPQNCPVQEVNVDYEGNNLKTVRDITQAQCCDECGKTGGCTAYTFKTTDWDGKSSCFLKFSDNGRKPGSGVISGKITTVPPPSNCPKQETDIDYYGNDIKSLRGIPVGQCCDACATTPTCVGYTFVEKNSDGKTACYLKSGLGGRRPATGAVSGELKCPTHPMAQCGSSQTGVLCCPEGHYCQPWNPSYYQCVPAPENKKCPTMVTGVDFYGADLEVKYGLQPGECCDACYNSKECHVFTFVNYNSDGKSACYLKSAIKEQRVLVGAVSGYKNKLAIVS</sequence>
<evidence type="ECO:0000256" key="2">
    <source>
        <dbReference type="ARBA" id="ARBA00022737"/>
    </source>
</evidence>
<gene>
    <name evidence="6" type="ORF">Poli38472_008133</name>
</gene>
<dbReference type="CDD" id="cd01100">
    <property type="entry name" value="APPLE_Factor_XI_like"/>
    <property type="match status" value="4"/>
</dbReference>
<dbReference type="PROSITE" id="PS50948">
    <property type="entry name" value="PAN"/>
    <property type="match status" value="2"/>
</dbReference>
<dbReference type="SMART" id="SM00236">
    <property type="entry name" value="fCBD"/>
    <property type="match status" value="2"/>
</dbReference>
<feature type="signal peptide" evidence="4">
    <location>
        <begin position="1"/>
        <end position="17"/>
    </location>
</feature>
<keyword evidence="3" id="KW-1015">Disulfide bond</keyword>
<dbReference type="AlphaFoldDB" id="A0A8K1FK03"/>
<dbReference type="EMBL" id="SPLM01000037">
    <property type="protein sequence ID" value="TMW65491.1"/>
    <property type="molecule type" value="Genomic_DNA"/>
</dbReference>
<dbReference type="Proteomes" id="UP000794436">
    <property type="component" value="Unassembled WGS sequence"/>
</dbReference>
<dbReference type="OrthoDB" id="156390at2759"/>
<keyword evidence="7" id="KW-1185">Reference proteome</keyword>
<proteinExistence type="predicted"/>
<dbReference type="GO" id="GO:0005576">
    <property type="term" value="C:extracellular region"/>
    <property type="evidence" value="ECO:0007669"/>
    <property type="project" value="InterPro"/>
</dbReference>